<sequence>MGGVFSRKNEEENVEDPLKNNELKEHDEPILSELPVWFRELLEQERSKRNSRTSARSTDGAKKKTKVECSACAQEIEASHGGLQCRQGHHICLNGCVETYIDSQLADGLSAVPLKCPLCKIEYNENIVERVMKIKQMDKYVRLVLTKKLHENPDNAETMVTCPNCNYYEYRHANAKEIMFVYCISLSLIF</sequence>
<dbReference type="WBParaSite" id="PS1159_v2.g379.t1">
    <property type="protein sequence ID" value="PS1159_v2.g379.t1"/>
    <property type="gene ID" value="PS1159_v2.g379"/>
</dbReference>
<protein>
    <submittedName>
        <fullName evidence="2">RING-type domain-containing protein</fullName>
    </submittedName>
</protein>
<evidence type="ECO:0000313" key="1">
    <source>
        <dbReference type="Proteomes" id="UP000887580"/>
    </source>
</evidence>
<proteinExistence type="predicted"/>
<organism evidence="1 2">
    <name type="scientific">Panagrolaimus sp. PS1159</name>
    <dbReference type="NCBI Taxonomy" id="55785"/>
    <lineage>
        <taxon>Eukaryota</taxon>
        <taxon>Metazoa</taxon>
        <taxon>Ecdysozoa</taxon>
        <taxon>Nematoda</taxon>
        <taxon>Chromadorea</taxon>
        <taxon>Rhabditida</taxon>
        <taxon>Tylenchina</taxon>
        <taxon>Panagrolaimomorpha</taxon>
        <taxon>Panagrolaimoidea</taxon>
        <taxon>Panagrolaimidae</taxon>
        <taxon>Panagrolaimus</taxon>
    </lineage>
</organism>
<reference evidence="2" key="1">
    <citation type="submission" date="2022-11" db="UniProtKB">
        <authorList>
            <consortium name="WormBaseParasite"/>
        </authorList>
    </citation>
    <scope>IDENTIFICATION</scope>
</reference>
<evidence type="ECO:0000313" key="2">
    <source>
        <dbReference type="WBParaSite" id="PS1159_v2.g379.t1"/>
    </source>
</evidence>
<dbReference type="Proteomes" id="UP000887580">
    <property type="component" value="Unplaced"/>
</dbReference>
<name>A0AC35GCU9_9BILA</name>
<accession>A0AC35GCU9</accession>